<evidence type="ECO:0000259" key="1">
    <source>
        <dbReference type="Pfam" id="PF00078"/>
    </source>
</evidence>
<gene>
    <name evidence="2" type="ORF">HGM15179_021218</name>
</gene>
<dbReference type="OrthoDB" id="416454at2759"/>
<organism evidence="2 3">
    <name type="scientific">Zosterops borbonicus</name>
    <dbReference type="NCBI Taxonomy" id="364589"/>
    <lineage>
        <taxon>Eukaryota</taxon>
        <taxon>Metazoa</taxon>
        <taxon>Chordata</taxon>
        <taxon>Craniata</taxon>
        <taxon>Vertebrata</taxon>
        <taxon>Euteleostomi</taxon>
        <taxon>Archelosauria</taxon>
        <taxon>Archosauria</taxon>
        <taxon>Dinosauria</taxon>
        <taxon>Saurischia</taxon>
        <taxon>Theropoda</taxon>
        <taxon>Coelurosauria</taxon>
        <taxon>Aves</taxon>
        <taxon>Neognathae</taxon>
        <taxon>Neoaves</taxon>
        <taxon>Telluraves</taxon>
        <taxon>Australaves</taxon>
        <taxon>Passeriformes</taxon>
        <taxon>Sylvioidea</taxon>
        <taxon>Zosteropidae</taxon>
        <taxon>Zosterops</taxon>
    </lineage>
</organism>
<evidence type="ECO:0000313" key="3">
    <source>
        <dbReference type="Proteomes" id="UP000796761"/>
    </source>
</evidence>
<dbReference type="EMBL" id="SWJQ01003216">
    <property type="protein sequence ID" value="TRZ05889.1"/>
    <property type="molecule type" value="Genomic_DNA"/>
</dbReference>
<protein>
    <recommendedName>
        <fullName evidence="1">Reverse transcriptase domain-containing protein</fullName>
    </recommendedName>
</protein>
<dbReference type="InterPro" id="IPR000477">
    <property type="entry name" value="RT_dom"/>
</dbReference>
<accession>A0A8K1FU95</accession>
<dbReference type="Proteomes" id="UP000796761">
    <property type="component" value="Unassembled WGS sequence"/>
</dbReference>
<name>A0A8K1FU95_9PASS</name>
<feature type="domain" description="Reverse transcriptase" evidence="1">
    <location>
        <begin position="36"/>
        <end position="129"/>
    </location>
</feature>
<comment type="caution">
    <text evidence="2">The sequence shown here is derived from an EMBL/GenBank/DDBJ whole genome shotgun (WGS) entry which is preliminary data.</text>
</comment>
<proteinExistence type="predicted"/>
<keyword evidence="3" id="KW-1185">Reference proteome</keyword>
<reference evidence="2" key="1">
    <citation type="submission" date="2019-04" db="EMBL/GenBank/DDBJ databases">
        <title>Genome assembly of Zosterops borbonicus 15179.</title>
        <authorList>
            <person name="Leroy T."/>
            <person name="Anselmetti Y."/>
            <person name="Tilak M.-K."/>
            <person name="Nabholz B."/>
        </authorList>
    </citation>
    <scope>NUCLEOTIDE SEQUENCE</scope>
    <source>
        <strain evidence="2">HGM_15179</strain>
        <tissue evidence="2">Muscle</tissue>
    </source>
</reference>
<evidence type="ECO:0000313" key="2">
    <source>
        <dbReference type="EMBL" id="TRZ05889.1"/>
    </source>
</evidence>
<dbReference type="Pfam" id="PF00078">
    <property type="entry name" value="RVT_1"/>
    <property type="match status" value="1"/>
</dbReference>
<sequence>MGVAKPLFIFEKSWRIGKVPNDWRKASATPIFKKDKKKDPGNYCPVSLISIPGKVMEYIILEVITKHVEENKVTGSSQHGFTKGKSCLTNVTAFYDGMAGWVEGTAVDVYLDFSKAFDTVSHNMNDEELLERVQ</sequence>
<dbReference type="PANTHER" id="PTHR33332">
    <property type="entry name" value="REVERSE TRANSCRIPTASE DOMAIN-CONTAINING PROTEIN"/>
    <property type="match status" value="1"/>
</dbReference>
<dbReference type="AlphaFoldDB" id="A0A8K1FU95"/>